<proteinExistence type="predicted"/>
<reference evidence="2" key="1">
    <citation type="submission" date="2017-09" db="EMBL/GenBank/DDBJ databases">
        <title>Depth-based differentiation of microbial function through sediment-hosted aquifers and enrichment of novel symbionts in the deep terrestrial subsurface.</title>
        <authorList>
            <person name="Probst A.J."/>
            <person name="Ladd B."/>
            <person name="Jarett J.K."/>
            <person name="Geller-Mcgrath D.E."/>
            <person name="Sieber C.M.K."/>
            <person name="Emerson J.B."/>
            <person name="Anantharaman K."/>
            <person name="Thomas B.C."/>
            <person name="Malmstrom R."/>
            <person name="Stieglmeier M."/>
            <person name="Klingl A."/>
            <person name="Woyke T."/>
            <person name="Ryan C.M."/>
            <person name="Banfield J.F."/>
        </authorList>
    </citation>
    <scope>NUCLEOTIDE SEQUENCE [LARGE SCALE GENOMIC DNA]</scope>
</reference>
<dbReference type="Proteomes" id="UP000231503">
    <property type="component" value="Unassembled WGS sequence"/>
</dbReference>
<sequence length="125" mass="14127">MSRSTHSVTSLYVQKGDERLESRRWTEVKNFLRKAHPDIGTDNMHIHEVIHCPEDKAIILADEILRLKTAIQDDSLHVVYFPGKNDSSGSSAHRRKTLVIVSKDAKAISIASGLVRVFKMGLGYW</sequence>
<protein>
    <submittedName>
        <fullName evidence="1">Uncharacterized protein</fullName>
    </submittedName>
</protein>
<evidence type="ECO:0000313" key="1">
    <source>
        <dbReference type="EMBL" id="PIR69471.1"/>
    </source>
</evidence>
<name>A0A2H0TD42_9BACT</name>
<dbReference type="AlphaFoldDB" id="A0A2H0TD42"/>
<accession>A0A2H0TD42</accession>
<evidence type="ECO:0000313" key="2">
    <source>
        <dbReference type="Proteomes" id="UP000231503"/>
    </source>
</evidence>
<gene>
    <name evidence="1" type="ORF">COU47_02740</name>
</gene>
<comment type="caution">
    <text evidence="1">The sequence shown here is derived from an EMBL/GenBank/DDBJ whole genome shotgun (WGS) entry which is preliminary data.</text>
</comment>
<organism evidence="1 2">
    <name type="scientific">Candidatus Niyogibacteria bacterium CG10_big_fil_rev_8_21_14_0_10_46_36</name>
    <dbReference type="NCBI Taxonomy" id="1974726"/>
    <lineage>
        <taxon>Bacteria</taxon>
        <taxon>Candidatus Niyogiibacteriota</taxon>
    </lineage>
</organism>
<dbReference type="EMBL" id="PFCO01000006">
    <property type="protein sequence ID" value="PIR69471.1"/>
    <property type="molecule type" value="Genomic_DNA"/>
</dbReference>